<dbReference type="Gene3D" id="2.10.50.10">
    <property type="entry name" value="Tumor Necrosis Factor Receptor, subunit A, domain 2"/>
    <property type="match status" value="1"/>
</dbReference>
<reference evidence="4" key="2">
    <citation type="journal article" date="2023" name="Science">
        <title>Genomic signatures of disease resistance in endangered staghorn corals.</title>
        <authorList>
            <person name="Vollmer S.V."/>
            <person name="Selwyn J.D."/>
            <person name="Despard B.A."/>
            <person name="Roesel C.L."/>
        </authorList>
    </citation>
    <scope>NUCLEOTIDE SEQUENCE</scope>
    <source>
        <strain evidence="4">K2</strain>
    </source>
</reference>
<dbReference type="InterPro" id="IPR056607">
    <property type="entry name" value="Elapor1/2_MRH"/>
</dbReference>
<gene>
    <name evidence="4" type="ORF">P5673_003974</name>
</gene>
<protein>
    <submittedName>
        <fullName evidence="4">Endosome/lysosome-associated apoptosis and autophagy regulator family member 2</fullName>
    </submittedName>
</protein>
<evidence type="ECO:0000256" key="1">
    <source>
        <dbReference type="ARBA" id="ARBA00022729"/>
    </source>
</evidence>
<dbReference type="Pfam" id="PF00685">
    <property type="entry name" value="Sulfotransfer_1"/>
    <property type="match status" value="1"/>
</dbReference>
<dbReference type="SUPFAM" id="SSF52540">
    <property type="entry name" value="P-loop containing nucleoside triphosphate hydrolases"/>
    <property type="match status" value="1"/>
</dbReference>
<dbReference type="AlphaFoldDB" id="A0AAD9VEX5"/>
<evidence type="ECO:0000313" key="5">
    <source>
        <dbReference type="Proteomes" id="UP001249851"/>
    </source>
</evidence>
<dbReference type="InterPro" id="IPR000863">
    <property type="entry name" value="Sulfotransferase_dom"/>
</dbReference>
<dbReference type="InterPro" id="IPR027417">
    <property type="entry name" value="P-loop_NTPase"/>
</dbReference>
<dbReference type="Proteomes" id="UP001249851">
    <property type="component" value="Unassembled WGS sequence"/>
</dbReference>
<feature type="domain" description="MRH" evidence="3">
    <location>
        <begin position="516"/>
        <end position="679"/>
    </location>
</feature>
<dbReference type="Pfam" id="PF23032">
    <property type="entry name" value="GBD_ELAPOR1-like_3rd"/>
    <property type="match status" value="1"/>
</dbReference>
<dbReference type="InterPro" id="IPR039181">
    <property type="entry name" value="Elapor1/2"/>
</dbReference>
<keyword evidence="5" id="KW-1185">Reference proteome</keyword>
<sequence length="934" mass="105046">GTGNENQLTYQFTECDSAEGRWRVAVPKDPNVCEASEVPVRQKDCTYTCDPGHYVDVTSKTLECKVCPKGTYSVGGGVRFSSWVTLPTGFESRVTGAHYQGYDYDSEYFKAEKSKNCSKNEQCKVSHLDRDQTFIQKSVNNEWRTKKISLKAGRNVIIWQATAITYSDDRVSYTSDCTPCDAGFFNNQEGQGSCTMCSANTFSAAGATECSKCNELTEYAGRGAKNCTLREPCTEQDYYEIHTACDSEHKTQVKYQWIQPKICRDDIQGAKQLPASGAKEDCPPCNPGMHVNGTGGSCAFCPVNYFNCKECPVSTEPVYGYHFKWWREIPAELHPSCFSMSDRGCTSKQGWQPRGVFLDSGIHQADDVFMRLHISVNGFGSHEGLVSPKPGQHGEISFIFEMICDDDCVFKFKERAKYKGITEIASWKGNNGKMKYSVKIYAITINNTIDGGADHCRECPVTSSEKGCISCPKGKYIDSSQHKYTYLNSSNPYGLQSCIKCGPGLTSNGGSTICHSSCFFDSKKHKRRFDLSGLKGRGFKYYHLFNMNLCGDKYEEAVCSSNISLSTGKSELYNLTAPVCRMTVIPEATRVITTQTMSLAERLVGIYEDVDENSTEPSVFSEEGGPVTNKSSFFFITQACPNGRSVWVTVLCDVTAAGKDMASENFTDGEWTSPSSFALNGIPIPRMFTPDPAALHDYVVNFQTRRTTWTQEILWELYNNGEVSERKIFERVPLLERTLDNGRPDVRTLPSPRLIHSHLTYEVIPKGEGCKYIYIARNPKDVAVSFYEFMKALGSAGGYNGPWEFFARIFIKGKVFYGLWSKHVLEWWKHKDDSNVLFLKYEDLKKDLSSNIHLIAEFLEKPVSVDTINKIAHQCTFKEMAKNMSTFIVDGPKLLRKGEIGDWKNYFTPEIEKRFESEVMKELMDTGLTFDFQP</sequence>
<proteinExistence type="predicted"/>
<name>A0AAD9VEX5_ACRCE</name>
<feature type="non-terminal residue" evidence="4">
    <location>
        <position position="934"/>
    </location>
</feature>
<dbReference type="Pfam" id="PF23087">
    <property type="entry name" value="MRH_ELAPOR1_9th"/>
    <property type="match status" value="1"/>
</dbReference>
<dbReference type="InterPro" id="IPR044865">
    <property type="entry name" value="MRH_dom"/>
</dbReference>
<accession>A0AAD9VEX5</accession>
<dbReference type="PANTHER" id="PTHR22727:SF15">
    <property type="entry name" value="MRH DOMAIN-CONTAINING PROTEIN"/>
    <property type="match status" value="1"/>
</dbReference>
<dbReference type="PROSITE" id="PS51914">
    <property type="entry name" value="MRH"/>
    <property type="match status" value="1"/>
</dbReference>
<keyword evidence="1" id="KW-0732">Signal</keyword>
<reference evidence="4" key="1">
    <citation type="journal article" date="2023" name="G3 (Bethesda)">
        <title>Whole genome assembly and annotation of the endangered Caribbean coral Acropora cervicornis.</title>
        <authorList>
            <person name="Selwyn J.D."/>
            <person name="Vollmer S.V."/>
        </authorList>
    </citation>
    <scope>NUCLEOTIDE SEQUENCE</scope>
    <source>
        <strain evidence="4">K2</strain>
    </source>
</reference>
<dbReference type="SMART" id="SM01411">
    <property type="entry name" value="Ephrin_rec_like"/>
    <property type="match status" value="3"/>
</dbReference>
<dbReference type="Pfam" id="PF23031">
    <property type="entry name" value="GBD_ELAPOR1"/>
    <property type="match status" value="1"/>
</dbReference>
<dbReference type="Pfam" id="PF23091">
    <property type="entry name" value="TNFR_ELAPOR1_6th"/>
    <property type="match status" value="1"/>
</dbReference>
<organism evidence="4 5">
    <name type="scientific">Acropora cervicornis</name>
    <name type="common">Staghorn coral</name>
    <dbReference type="NCBI Taxonomy" id="6130"/>
    <lineage>
        <taxon>Eukaryota</taxon>
        <taxon>Metazoa</taxon>
        <taxon>Cnidaria</taxon>
        <taxon>Anthozoa</taxon>
        <taxon>Hexacorallia</taxon>
        <taxon>Scleractinia</taxon>
        <taxon>Astrocoeniina</taxon>
        <taxon>Acroporidae</taxon>
        <taxon>Acropora</taxon>
    </lineage>
</organism>
<dbReference type="InterPro" id="IPR056608">
    <property type="entry name" value="Elapor1/2_GBD"/>
</dbReference>
<dbReference type="EMBL" id="JARQWQ010000006">
    <property type="protein sequence ID" value="KAK2571385.1"/>
    <property type="molecule type" value="Genomic_DNA"/>
</dbReference>
<dbReference type="GO" id="GO:0016020">
    <property type="term" value="C:membrane"/>
    <property type="evidence" value="ECO:0007669"/>
    <property type="project" value="TreeGrafter"/>
</dbReference>
<evidence type="ECO:0000256" key="2">
    <source>
        <dbReference type="ARBA" id="ARBA00023157"/>
    </source>
</evidence>
<comment type="caution">
    <text evidence="4">The sequence shown here is derived from an EMBL/GenBank/DDBJ whole genome shotgun (WGS) entry which is preliminary data.</text>
</comment>
<keyword evidence="2" id="KW-1015">Disulfide bond</keyword>
<dbReference type="GO" id="GO:0008146">
    <property type="term" value="F:sulfotransferase activity"/>
    <property type="evidence" value="ECO:0007669"/>
    <property type="project" value="InterPro"/>
</dbReference>
<dbReference type="InterPro" id="IPR056609">
    <property type="entry name" value="Elapor1-like_3rd"/>
</dbReference>
<dbReference type="Gene3D" id="3.40.50.300">
    <property type="entry name" value="P-loop containing nucleotide triphosphate hydrolases"/>
    <property type="match status" value="1"/>
</dbReference>
<dbReference type="InterPro" id="IPR056610">
    <property type="entry name" value="Elapor1/2_TNFR-like"/>
</dbReference>
<dbReference type="PANTHER" id="PTHR22727">
    <property type="entry name" value="PROTEIN CBG13728"/>
    <property type="match status" value="1"/>
</dbReference>
<evidence type="ECO:0000313" key="4">
    <source>
        <dbReference type="EMBL" id="KAK2571385.1"/>
    </source>
</evidence>
<evidence type="ECO:0000259" key="3">
    <source>
        <dbReference type="PROSITE" id="PS51914"/>
    </source>
</evidence>